<keyword evidence="6" id="KW-0472">Membrane</keyword>
<dbReference type="InterPro" id="IPR003423">
    <property type="entry name" value="OMP_efflux"/>
</dbReference>
<dbReference type="AlphaFoldDB" id="A0A317T6G7"/>
<evidence type="ECO:0000256" key="4">
    <source>
        <dbReference type="ARBA" id="ARBA00022452"/>
    </source>
</evidence>
<comment type="subcellular location">
    <subcellularLocation>
        <location evidence="1">Cell outer membrane</location>
    </subcellularLocation>
</comment>
<evidence type="ECO:0000313" key="9">
    <source>
        <dbReference type="Proteomes" id="UP000246278"/>
    </source>
</evidence>
<comment type="caution">
    <text evidence="8">The sequence shown here is derived from an EMBL/GenBank/DDBJ whole genome shotgun (WGS) entry which is preliminary data.</text>
</comment>
<dbReference type="Pfam" id="PF02321">
    <property type="entry name" value="OEP"/>
    <property type="match status" value="2"/>
</dbReference>
<comment type="similarity">
    <text evidence="2">Belongs to the outer membrane factor (OMF) (TC 1.B.17) family.</text>
</comment>
<evidence type="ECO:0000256" key="7">
    <source>
        <dbReference type="ARBA" id="ARBA00023237"/>
    </source>
</evidence>
<accession>A0A317T6G7</accession>
<keyword evidence="5" id="KW-0812">Transmembrane</keyword>
<evidence type="ECO:0000256" key="3">
    <source>
        <dbReference type="ARBA" id="ARBA00022448"/>
    </source>
</evidence>
<dbReference type="GO" id="GO:0015562">
    <property type="term" value="F:efflux transmembrane transporter activity"/>
    <property type="evidence" value="ECO:0007669"/>
    <property type="project" value="InterPro"/>
</dbReference>
<name>A0A317T6G7_9CHLB</name>
<dbReference type="EMBL" id="PDNZ01000004">
    <property type="protein sequence ID" value="PWW82208.1"/>
    <property type="molecule type" value="Genomic_DNA"/>
</dbReference>
<dbReference type="GO" id="GO:1990281">
    <property type="term" value="C:efflux pump complex"/>
    <property type="evidence" value="ECO:0007669"/>
    <property type="project" value="TreeGrafter"/>
</dbReference>
<reference evidence="9" key="1">
    <citation type="submission" date="2017-10" db="EMBL/GenBank/DDBJ databases">
        <authorList>
            <person name="Gaisin V.A."/>
            <person name="Rysina M.S."/>
            <person name="Grouzdev D.S."/>
        </authorList>
    </citation>
    <scope>NUCLEOTIDE SEQUENCE [LARGE SCALE GENOMIC DNA]</scope>
    <source>
        <strain evidence="9">V1</strain>
    </source>
</reference>
<evidence type="ECO:0000313" key="8">
    <source>
        <dbReference type="EMBL" id="PWW82208.1"/>
    </source>
</evidence>
<gene>
    <name evidence="8" type="ORF">CR164_06560</name>
</gene>
<dbReference type="Proteomes" id="UP000246278">
    <property type="component" value="Unassembled WGS sequence"/>
</dbReference>
<keyword evidence="9" id="KW-1185">Reference proteome</keyword>
<evidence type="ECO:0000256" key="5">
    <source>
        <dbReference type="ARBA" id="ARBA00022692"/>
    </source>
</evidence>
<dbReference type="RefSeq" id="WP_110023342.1">
    <property type="nucleotide sequence ID" value="NZ_PDNZ01000004.1"/>
</dbReference>
<proteinExistence type="inferred from homology"/>
<dbReference type="OrthoDB" id="9811587at2"/>
<evidence type="ECO:0000256" key="6">
    <source>
        <dbReference type="ARBA" id="ARBA00023136"/>
    </source>
</evidence>
<dbReference type="Gene3D" id="1.20.1600.10">
    <property type="entry name" value="Outer membrane efflux proteins (OEP)"/>
    <property type="match status" value="1"/>
</dbReference>
<dbReference type="InterPro" id="IPR051906">
    <property type="entry name" value="TolC-like"/>
</dbReference>
<sequence length="419" mass="46306">MEIALQNSSSVKKAENTVRLQGADLLKSYGQFLPKVSVSAGYTPLSVSRVYSNPASGSVLTTRNENVDLNLTTSLNLFNGFKDYASLQSAINLREASGFSLFRARQTIAYDVTQSYYQVLLDTELLKIARENLLSSQDQLQLTERQYEIGLKPVTDYYQQQAETANDELSVIRAENTLRSSTLELVRKLRIDHTEEVAVAEIPIDALTSLPSSVDPDSLVTLGLANRTDLQSAVFSTEAAKWDVTSASSQRYPTLDLAFSLNTLGYPYYETTAGTPHYPPLSDQLSDLLGYSLSITLNWTLFDGFLTRYNVEQAKVNYLNEELDTADLEHDIAIDIQLAVDNYSAAFTEIETAKQGLRAAEKAYETVKKKYDLGSAGFVEASTAKATLVSARSEYSQAIYNLALQKNILDFATGILTVE</sequence>
<keyword evidence="3" id="KW-0813">Transport</keyword>
<dbReference type="GO" id="GO:0009279">
    <property type="term" value="C:cell outer membrane"/>
    <property type="evidence" value="ECO:0007669"/>
    <property type="project" value="UniProtKB-SubCell"/>
</dbReference>
<dbReference type="SUPFAM" id="SSF56954">
    <property type="entry name" value="Outer membrane efflux proteins (OEP)"/>
    <property type="match status" value="1"/>
</dbReference>
<keyword evidence="4" id="KW-1134">Transmembrane beta strand</keyword>
<dbReference type="PANTHER" id="PTHR30026">
    <property type="entry name" value="OUTER MEMBRANE PROTEIN TOLC"/>
    <property type="match status" value="1"/>
</dbReference>
<evidence type="ECO:0000256" key="1">
    <source>
        <dbReference type="ARBA" id="ARBA00004442"/>
    </source>
</evidence>
<dbReference type="PANTHER" id="PTHR30026:SF20">
    <property type="entry name" value="OUTER MEMBRANE PROTEIN TOLC"/>
    <property type="match status" value="1"/>
</dbReference>
<organism evidence="8 9">
    <name type="scientific">Prosthecochloris marina</name>
    <dbReference type="NCBI Taxonomy" id="2017681"/>
    <lineage>
        <taxon>Bacteria</taxon>
        <taxon>Pseudomonadati</taxon>
        <taxon>Chlorobiota</taxon>
        <taxon>Chlorobiia</taxon>
        <taxon>Chlorobiales</taxon>
        <taxon>Chlorobiaceae</taxon>
        <taxon>Prosthecochloris</taxon>
    </lineage>
</organism>
<protein>
    <submittedName>
        <fullName evidence="8">Transporter</fullName>
    </submittedName>
</protein>
<keyword evidence="7" id="KW-0998">Cell outer membrane</keyword>
<dbReference type="GO" id="GO:0015288">
    <property type="term" value="F:porin activity"/>
    <property type="evidence" value="ECO:0007669"/>
    <property type="project" value="TreeGrafter"/>
</dbReference>
<evidence type="ECO:0000256" key="2">
    <source>
        <dbReference type="ARBA" id="ARBA00007613"/>
    </source>
</evidence>